<dbReference type="EC" id="3.6.3.19" evidence="10"/>
<keyword evidence="7 10" id="KW-0067">ATP-binding</keyword>
<dbReference type="SUPFAM" id="SSF52540">
    <property type="entry name" value="P-loop containing nucleoside triphosphate hydrolases"/>
    <property type="match status" value="1"/>
</dbReference>
<evidence type="ECO:0000256" key="7">
    <source>
        <dbReference type="ARBA" id="ARBA00022840"/>
    </source>
</evidence>
<evidence type="ECO:0000256" key="1">
    <source>
        <dbReference type="ARBA" id="ARBA00004417"/>
    </source>
</evidence>
<dbReference type="EMBL" id="FMJD01000002">
    <property type="protein sequence ID" value="SCM71269.1"/>
    <property type="molecule type" value="Genomic_DNA"/>
</dbReference>
<feature type="domain" description="ABC transporter" evidence="9">
    <location>
        <begin position="4"/>
        <end position="243"/>
    </location>
</feature>
<keyword evidence="6" id="KW-0547">Nucleotide-binding</keyword>
<dbReference type="GO" id="GO:0016887">
    <property type="term" value="F:ATP hydrolysis activity"/>
    <property type="evidence" value="ECO:0007669"/>
    <property type="project" value="InterPro"/>
</dbReference>
<dbReference type="InterPro" id="IPR040582">
    <property type="entry name" value="OB_MalK-like"/>
</dbReference>
<keyword evidence="8" id="KW-0472">Membrane</keyword>
<gene>
    <name evidence="10" type="primary">malK</name>
    <name evidence="10" type="ORF">KL86PLE_100080</name>
</gene>
<dbReference type="Gene3D" id="3.40.50.300">
    <property type="entry name" value="P-loop containing nucleotide triphosphate hydrolases"/>
    <property type="match status" value="1"/>
</dbReference>
<dbReference type="NCBIfam" id="NF008653">
    <property type="entry name" value="PRK11650.1"/>
    <property type="match status" value="1"/>
</dbReference>
<dbReference type="RefSeq" id="WP_288198924.1">
    <property type="nucleotide sequence ID" value="NZ_LT608334.1"/>
</dbReference>
<dbReference type="PANTHER" id="PTHR43875">
    <property type="entry name" value="MALTODEXTRIN IMPORT ATP-BINDING PROTEIN MSMX"/>
    <property type="match status" value="1"/>
</dbReference>
<dbReference type="InterPro" id="IPR003593">
    <property type="entry name" value="AAA+_ATPase"/>
</dbReference>
<dbReference type="Pfam" id="PF17912">
    <property type="entry name" value="OB_MalK"/>
    <property type="match status" value="1"/>
</dbReference>
<dbReference type="FunFam" id="3.40.50.300:FF:000042">
    <property type="entry name" value="Maltose/maltodextrin ABC transporter, ATP-binding protein"/>
    <property type="match status" value="1"/>
</dbReference>
<keyword evidence="10" id="KW-0378">Hydrolase</keyword>
<dbReference type="PANTHER" id="PTHR43875:SF3">
    <property type="entry name" value="MALTOSE_MALTODEXTRIN IMPORT ATP-BINDING PROTEIN MALK"/>
    <property type="match status" value="1"/>
</dbReference>
<keyword evidence="5" id="KW-0997">Cell inner membrane</keyword>
<evidence type="ECO:0000256" key="4">
    <source>
        <dbReference type="ARBA" id="ARBA00022475"/>
    </source>
</evidence>
<dbReference type="GO" id="GO:0015423">
    <property type="term" value="F:ABC-type maltose transporter activity"/>
    <property type="evidence" value="ECO:0007669"/>
    <property type="project" value="TreeGrafter"/>
</dbReference>
<comment type="similarity">
    <text evidence="2">Belongs to the ABC transporter superfamily.</text>
</comment>
<dbReference type="InterPro" id="IPR027417">
    <property type="entry name" value="P-loop_NTPase"/>
</dbReference>
<evidence type="ECO:0000313" key="10">
    <source>
        <dbReference type="EMBL" id="SCM71269.1"/>
    </source>
</evidence>
<dbReference type="InterPro" id="IPR012340">
    <property type="entry name" value="NA-bd_OB-fold"/>
</dbReference>
<dbReference type="GO" id="GO:1990060">
    <property type="term" value="C:maltose transport complex"/>
    <property type="evidence" value="ECO:0007669"/>
    <property type="project" value="TreeGrafter"/>
</dbReference>
<dbReference type="Gene3D" id="2.40.50.140">
    <property type="entry name" value="Nucleic acid-binding proteins"/>
    <property type="match status" value="1"/>
</dbReference>
<name>A0A212L1M5_9HYPH</name>
<keyword evidence="3" id="KW-0813">Transport</keyword>
<dbReference type="PROSITE" id="PS50893">
    <property type="entry name" value="ABC_TRANSPORTER_2"/>
    <property type="match status" value="1"/>
</dbReference>
<evidence type="ECO:0000256" key="6">
    <source>
        <dbReference type="ARBA" id="ARBA00022741"/>
    </source>
</evidence>
<dbReference type="CDD" id="cd03301">
    <property type="entry name" value="ABC_MalK_N"/>
    <property type="match status" value="1"/>
</dbReference>
<dbReference type="Gene3D" id="2.40.50.100">
    <property type="match status" value="1"/>
</dbReference>
<evidence type="ECO:0000256" key="5">
    <source>
        <dbReference type="ARBA" id="ARBA00022519"/>
    </source>
</evidence>
<dbReference type="GO" id="GO:0005524">
    <property type="term" value="F:ATP binding"/>
    <property type="evidence" value="ECO:0007669"/>
    <property type="project" value="UniProtKB-KW"/>
</dbReference>
<accession>A0A212L1M5</accession>
<evidence type="ECO:0000259" key="9">
    <source>
        <dbReference type="PROSITE" id="PS50893"/>
    </source>
</evidence>
<comment type="subcellular location">
    <subcellularLocation>
        <location evidence="1">Cell inner membrane</location>
        <topology evidence="1">Peripheral membrane protein</topology>
    </subcellularLocation>
</comment>
<organism evidence="10">
    <name type="scientific">uncultured Pleomorphomonas sp</name>
    <dbReference type="NCBI Taxonomy" id="442121"/>
    <lineage>
        <taxon>Bacteria</taxon>
        <taxon>Pseudomonadati</taxon>
        <taxon>Pseudomonadota</taxon>
        <taxon>Alphaproteobacteria</taxon>
        <taxon>Hyphomicrobiales</taxon>
        <taxon>Pleomorphomonadaceae</taxon>
        <taxon>Pleomorphomonas</taxon>
        <taxon>environmental samples</taxon>
    </lineage>
</organism>
<protein>
    <submittedName>
        <fullName evidence="10">Maltose/maltodextrin import ATP-binding protein MalK</fullName>
        <ecNumber evidence="10">3.6.3.19</ecNumber>
    </submittedName>
</protein>
<dbReference type="SMART" id="SM00382">
    <property type="entry name" value="AAA"/>
    <property type="match status" value="1"/>
</dbReference>
<evidence type="ECO:0000256" key="3">
    <source>
        <dbReference type="ARBA" id="ARBA00022448"/>
    </source>
</evidence>
<evidence type="ECO:0000256" key="8">
    <source>
        <dbReference type="ARBA" id="ARBA00023136"/>
    </source>
</evidence>
<dbReference type="AlphaFoldDB" id="A0A212L1M5"/>
<dbReference type="InterPro" id="IPR008995">
    <property type="entry name" value="Mo/tungstate-bd_C_term_dom"/>
</dbReference>
<sequence length="376" mass="40101">MTSITLSGVNKSFGANFPVISGVDLKIEDGEFCVFLGPSGCGKSTLLRMVAGLETAYSGEIRIGDRVVDKVEPADREVAMVFQNYALYPHMSVYDNMAFGLRQAKTPKDEIDRRVKEAARILQIEPLLDRMPKALSGGQRQRVAIGRAIVRQPKVFLFDEPLSNLDAALRVHMRSEIATLHRNFPAASMIYVTHDQTEAMALADKIVLLHAGKDMLKHGSIAQVGKPLDLYHRPRNLFVAGFLGSPTMNFIEASFAGQQADGARVALKSGEEIVVPVDGSTLAAGAAVTLGVRPEHLAPVAASGAALGAQTLTRRVSAVEHFGEYSFVYLDGGTPAPLIAKVAGDGGFKAGDSASFAAPADCCHLFDGDGIALSHL</sequence>
<dbReference type="InterPro" id="IPR003439">
    <property type="entry name" value="ABC_transporter-like_ATP-bd"/>
</dbReference>
<dbReference type="Pfam" id="PF00005">
    <property type="entry name" value="ABC_tran"/>
    <property type="match status" value="1"/>
</dbReference>
<dbReference type="InterPro" id="IPR047641">
    <property type="entry name" value="ABC_transpr_MalK/UgpC-like"/>
</dbReference>
<keyword evidence="4" id="KW-1003">Cell membrane</keyword>
<dbReference type="InterPro" id="IPR015855">
    <property type="entry name" value="ABC_transpr_MalK-like"/>
</dbReference>
<proteinExistence type="inferred from homology"/>
<dbReference type="GO" id="GO:0055052">
    <property type="term" value="C:ATP-binding cassette (ABC) transporter complex, substrate-binding subunit-containing"/>
    <property type="evidence" value="ECO:0007669"/>
    <property type="project" value="TreeGrafter"/>
</dbReference>
<dbReference type="SUPFAM" id="SSF50331">
    <property type="entry name" value="MOP-like"/>
    <property type="match status" value="1"/>
</dbReference>
<evidence type="ECO:0000256" key="2">
    <source>
        <dbReference type="ARBA" id="ARBA00005417"/>
    </source>
</evidence>
<dbReference type="InterPro" id="IPR017871">
    <property type="entry name" value="ABC_transporter-like_CS"/>
</dbReference>
<reference evidence="10" key="1">
    <citation type="submission" date="2016-08" db="EMBL/GenBank/DDBJ databases">
        <authorList>
            <person name="Seilhamer J.J."/>
        </authorList>
    </citation>
    <scope>NUCLEOTIDE SEQUENCE</scope>
    <source>
        <strain evidence="10">86</strain>
    </source>
</reference>
<dbReference type="PROSITE" id="PS00211">
    <property type="entry name" value="ABC_TRANSPORTER_1"/>
    <property type="match status" value="1"/>
</dbReference>